<comment type="subcellular location">
    <subcellularLocation>
        <location evidence="1">Membrane</location>
    </subcellularLocation>
</comment>
<protein>
    <recommendedName>
        <fullName evidence="6">TMEM205-like domain-containing protein</fullName>
    </recommendedName>
</protein>
<dbReference type="GO" id="GO:0016020">
    <property type="term" value="C:membrane"/>
    <property type="evidence" value="ECO:0007669"/>
    <property type="project" value="UniProtKB-SubCell"/>
</dbReference>
<dbReference type="PANTHER" id="PTHR23241:SF102">
    <property type="entry name" value="LD23009P"/>
    <property type="match status" value="1"/>
</dbReference>
<accession>A0A099P272</accession>
<evidence type="ECO:0000313" key="11">
    <source>
        <dbReference type="Proteomes" id="UP000029867"/>
    </source>
</evidence>
<reference evidence="9" key="2">
    <citation type="submission" date="2014-08" db="EMBL/GenBank/DDBJ databases">
        <title>Exploiting Issatchenkia orientalis SD108 for Succinic Acid Production.</title>
        <authorList>
            <person name="Xiao H."/>
            <person name="Shao Z."/>
            <person name="Jiang Y."/>
            <person name="Dole S."/>
            <person name="Zhao H."/>
        </authorList>
    </citation>
    <scope>NUCLEOTIDE SEQUENCE [LARGE SCALE GENOMIC DNA]</scope>
    <source>
        <strain evidence="9">SD108</strain>
    </source>
</reference>
<dbReference type="Proteomes" id="UP000249293">
    <property type="component" value="Chromosome 2"/>
</dbReference>
<feature type="transmembrane region" description="Helical" evidence="5">
    <location>
        <begin position="75"/>
        <end position="92"/>
    </location>
</feature>
<dbReference type="EMBL" id="JQFK01000350">
    <property type="protein sequence ID" value="KGK35774.1"/>
    <property type="molecule type" value="Genomic_DNA"/>
</dbReference>
<reference evidence="10 12" key="3">
    <citation type="submission" date="2017-05" db="EMBL/GenBank/DDBJ databases">
        <title>The Genome Sequence of Candida krusei Ckrusei653.</title>
        <authorList>
            <person name="Cuomo C."/>
            <person name="Forche A."/>
            <person name="Young S."/>
            <person name="Abouelleil A."/>
            <person name="Cao P."/>
            <person name="Chapman S."/>
            <person name="Cusick C."/>
            <person name="Shea T."/>
            <person name="Nusbaum C."/>
            <person name="Birren B."/>
        </authorList>
    </citation>
    <scope>NUCLEOTIDE SEQUENCE [LARGE SCALE GENOMIC DNA]</scope>
    <source>
        <strain evidence="10 12">Ckrusei653</strain>
    </source>
</reference>
<dbReference type="AlphaFoldDB" id="A0A099P272"/>
<dbReference type="RefSeq" id="XP_029320428.1">
    <property type="nucleotide sequence ID" value="XM_029464569.1"/>
</dbReference>
<dbReference type="EMBL" id="NHMM01000005">
    <property type="protein sequence ID" value="OUT21197.1"/>
    <property type="molecule type" value="Genomic_DNA"/>
</dbReference>
<dbReference type="Proteomes" id="UP000029867">
    <property type="component" value="Unassembled WGS sequence"/>
</dbReference>
<dbReference type="EMBL" id="CP028774">
    <property type="protein sequence ID" value="AWU74951.1"/>
    <property type="molecule type" value="Genomic_DNA"/>
</dbReference>
<evidence type="ECO:0000313" key="8">
    <source>
        <dbReference type="EMBL" id="KGK35774.1"/>
    </source>
</evidence>
<dbReference type="PANTHER" id="PTHR23241">
    <property type="entry name" value="LATE EMBRYOGENESIS ABUNDANT PLANTS LEA-RELATED"/>
    <property type="match status" value="1"/>
</dbReference>
<reference evidence="7 13" key="4">
    <citation type="submission" date="2018-06" db="EMBL/GenBank/DDBJ databases">
        <title>Population genomics shows no distinction between pathogenic Candida krusei and environmental Pichia kudriavzevii: One species, four names.</title>
        <authorList>
            <person name="Douglass A.P."/>
            <person name="Offei B."/>
            <person name="Braun-Galleani S."/>
            <person name="Coughlan A.Y."/>
            <person name="Martos A."/>
            <person name="Ortiz-Merino R.A."/>
            <person name="Byrne K.P."/>
            <person name="Wolfe K.H."/>
        </authorList>
    </citation>
    <scope>NUCLEOTIDE SEQUENCE [LARGE SCALE GENOMIC DNA]</scope>
    <source>
        <strain evidence="7 13">CBS573</strain>
    </source>
</reference>
<evidence type="ECO:0000259" key="6">
    <source>
        <dbReference type="Pfam" id="PF13664"/>
    </source>
</evidence>
<evidence type="ECO:0000313" key="9">
    <source>
        <dbReference type="EMBL" id="KGK38176.1"/>
    </source>
</evidence>
<dbReference type="KEGG" id="pkz:C5L36_0B02150"/>
<keyword evidence="2 5" id="KW-0812">Transmembrane</keyword>
<dbReference type="GeneID" id="40382716"/>
<evidence type="ECO:0000313" key="7">
    <source>
        <dbReference type="EMBL" id="AWU74951.1"/>
    </source>
</evidence>
<keyword evidence="4 5" id="KW-0472">Membrane</keyword>
<dbReference type="Proteomes" id="UP000195871">
    <property type="component" value="Unassembled WGS sequence"/>
</dbReference>
<evidence type="ECO:0000313" key="12">
    <source>
        <dbReference type="Proteomes" id="UP000195871"/>
    </source>
</evidence>
<feature type="transmembrane region" description="Helical" evidence="5">
    <location>
        <begin position="138"/>
        <end position="159"/>
    </location>
</feature>
<feature type="transmembrane region" description="Helical" evidence="5">
    <location>
        <begin position="12"/>
        <end position="31"/>
    </location>
</feature>
<dbReference type="eggNOG" id="ENOG502S0PF">
    <property type="taxonomic scope" value="Eukaryota"/>
</dbReference>
<feature type="transmembrane region" description="Helical" evidence="5">
    <location>
        <begin position="51"/>
        <end position="69"/>
    </location>
</feature>
<evidence type="ECO:0000256" key="4">
    <source>
        <dbReference type="ARBA" id="ARBA00023136"/>
    </source>
</evidence>
<keyword evidence="3 5" id="KW-1133">Transmembrane helix</keyword>
<dbReference type="InterPro" id="IPR053009">
    <property type="entry name" value="Xanthocillin_Biosynth-Assoc"/>
</dbReference>
<evidence type="ECO:0000313" key="10">
    <source>
        <dbReference type="EMBL" id="OUT21197.1"/>
    </source>
</evidence>
<evidence type="ECO:0000256" key="1">
    <source>
        <dbReference type="ARBA" id="ARBA00004370"/>
    </source>
</evidence>
<evidence type="ECO:0000313" key="13">
    <source>
        <dbReference type="Proteomes" id="UP000249293"/>
    </source>
</evidence>
<dbReference type="EMBL" id="JQFK01000023">
    <property type="protein sequence ID" value="KGK38176.1"/>
    <property type="molecule type" value="Genomic_DNA"/>
</dbReference>
<reference evidence="11" key="1">
    <citation type="journal article" date="2014" name="Microb. Cell Fact.">
        <title>Exploiting Issatchenkia orientalis SD108 for succinic acid production.</title>
        <authorList>
            <person name="Xiao H."/>
            <person name="Shao Z."/>
            <person name="Jiang Y."/>
            <person name="Dole S."/>
            <person name="Zhao H."/>
        </authorList>
    </citation>
    <scope>NUCLEOTIDE SEQUENCE [LARGE SCALE GENOMIC DNA]</scope>
    <source>
        <strain evidence="11">SD108</strain>
    </source>
</reference>
<evidence type="ECO:0000256" key="5">
    <source>
        <dbReference type="SAM" id="Phobius"/>
    </source>
</evidence>
<keyword evidence="13" id="KW-1185">Reference proteome</keyword>
<sequence length="162" mass="17524">MSYLLPIHLMTYGYTFGSTTFHSFVASFKAIETLPRREFGEFQGKVLPIQFVTQSVAPIIIGLTAPYTISTLGLGLLGVSALGGIANIAYLTPKCAHFKTKRWEIVDTKYNGDNEAAVKSGEVSALDKQFGKFHGMSMGANLLSIVALTAYGFILSGHLKVI</sequence>
<dbReference type="Pfam" id="PF13664">
    <property type="entry name" value="DUF4149"/>
    <property type="match status" value="1"/>
</dbReference>
<evidence type="ECO:0000256" key="3">
    <source>
        <dbReference type="ARBA" id="ARBA00022989"/>
    </source>
</evidence>
<evidence type="ECO:0000256" key="2">
    <source>
        <dbReference type="ARBA" id="ARBA00022692"/>
    </source>
</evidence>
<gene>
    <name evidence="7" type="ORF">C5L36_0B02150</name>
    <name evidence="10" type="ORF">CAS74_003312</name>
    <name evidence="9" type="ORF">JL09_g2637</name>
    <name evidence="8" type="ORF">JL09_g5076</name>
</gene>
<dbReference type="InterPro" id="IPR025423">
    <property type="entry name" value="TMEM205-like"/>
</dbReference>
<dbReference type="VEuPathDB" id="FungiDB:C5L36_0B02150"/>
<feature type="domain" description="TMEM205-like" evidence="6">
    <location>
        <begin position="11"/>
        <end position="102"/>
    </location>
</feature>
<name>A0A099P272_PICKU</name>
<dbReference type="OrthoDB" id="1641132at2759"/>
<dbReference type="HOGENOM" id="CLU_094297_2_0_1"/>
<proteinExistence type="predicted"/>
<organism evidence="9 11">
    <name type="scientific">Pichia kudriavzevii</name>
    <name type="common">Yeast</name>
    <name type="synonym">Issatchenkia orientalis</name>
    <dbReference type="NCBI Taxonomy" id="4909"/>
    <lineage>
        <taxon>Eukaryota</taxon>
        <taxon>Fungi</taxon>
        <taxon>Dikarya</taxon>
        <taxon>Ascomycota</taxon>
        <taxon>Saccharomycotina</taxon>
        <taxon>Pichiomycetes</taxon>
        <taxon>Pichiales</taxon>
        <taxon>Pichiaceae</taxon>
        <taxon>Pichia</taxon>
    </lineage>
</organism>